<dbReference type="KEGG" id="tdu:QJT80_13425"/>
<evidence type="ECO:0000313" key="1">
    <source>
        <dbReference type="EMBL" id="WGZ90474.1"/>
    </source>
</evidence>
<reference evidence="1" key="2">
    <citation type="submission" date="2023-04" db="EMBL/GenBank/DDBJ databases">
        <authorList>
            <person name="Beletskiy A.V."/>
            <person name="Mardanov A.V."/>
            <person name="Ravin N.V."/>
        </authorList>
    </citation>
    <scope>NUCLEOTIDE SEQUENCE</scope>
    <source>
        <strain evidence="1">GKL-01</strain>
    </source>
</reference>
<dbReference type="InterPro" id="IPR010033">
    <property type="entry name" value="HAD_SF_ppase_IIIC"/>
</dbReference>
<dbReference type="InterPro" id="IPR036514">
    <property type="entry name" value="SGNH_hydro_sf"/>
</dbReference>
<gene>
    <name evidence="1" type="ORF">QJT80_13425</name>
</gene>
<dbReference type="Proteomes" id="UP001300672">
    <property type="component" value="Chromosome"/>
</dbReference>
<organism evidence="1">
    <name type="scientific">Candidatus Thiocaldithrix dubininis</name>
    <dbReference type="NCBI Taxonomy" id="3080823"/>
    <lineage>
        <taxon>Bacteria</taxon>
        <taxon>Pseudomonadati</taxon>
        <taxon>Pseudomonadota</taxon>
        <taxon>Gammaproteobacteria</taxon>
        <taxon>Thiotrichales</taxon>
        <taxon>Thiotrichaceae</taxon>
        <taxon>Candidatus Thiocaldithrix</taxon>
    </lineage>
</organism>
<dbReference type="Gene3D" id="3.40.50.1000">
    <property type="entry name" value="HAD superfamily/HAD-like"/>
    <property type="match status" value="1"/>
</dbReference>
<dbReference type="InterPro" id="IPR023214">
    <property type="entry name" value="HAD_sf"/>
</dbReference>
<dbReference type="NCBIfam" id="TIGR01681">
    <property type="entry name" value="HAD-SF-IIIC"/>
    <property type="match status" value="1"/>
</dbReference>
<proteinExistence type="predicted"/>
<dbReference type="GO" id="GO:0016788">
    <property type="term" value="F:hydrolase activity, acting on ester bonds"/>
    <property type="evidence" value="ECO:0007669"/>
    <property type="project" value="UniProtKB-ARBA"/>
</dbReference>
<dbReference type="EMBL" id="CP124755">
    <property type="protein sequence ID" value="WGZ90474.1"/>
    <property type="molecule type" value="Genomic_DNA"/>
</dbReference>
<dbReference type="AlphaFoldDB" id="A0AA95H7R4"/>
<accession>A0AA95H7R4</accession>
<name>A0AA95H7R4_9GAMM</name>
<dbReference type="SUPFAM" id="SSF56784">
    <property type="entry name" value="HAD-like"/>
    <property type="match status" value="1"/>
</dbReference>
<dbReference type="InterPro" id="IPR036412">
    <property type="entry name" value="HAD-like_sf"/>
</dbReference>
<sequence>MLTSIFKHIQNKLNSLPVKKDHKRRYNSKLFSGKALGINQIEKPKLFLLGTCQAERIYETAQQHNWLIRHQLCDFGFYTTPEKCDTEYFDGVLLNPTLRAILAAADENGNGDILNKQLASDYQSFEKRAITVMCNMLSRYIAYYHKEITVFVISFIEPPASASGLINKNRQQSIYTLIRTLNDELEALCYAQPNVYYIEINDVRTLLGDRLVYDGYDINYAHASYYAGRARTHHLNQALLYKIESIWRVVKCIDPVKLIITDLDNTLWEGVLAEQDIIEGWRHTEGWPLGYAEALIQCQQRGILLAICSKNDTERTLENFKMVWKSKITLDDFCSIQINWEAKSKNIAKILAETNVLPQNTLFIDDNPLEIAEVKQFFPEIRVLTVPQEGWRRILLFSPETQISSITEESKKRTVLINAKKARDEIIQTLPREEFLKSLNLELHQNSIINSMHPRFERALELINKTNQFNSTGQRWSYAEINHFFKSGGLMFTYAAKDRFAEHGVISVLLLRNCVIEQFVLSCRVFGLGIEQAIIATITNKLCSEGMHLKSLETGKNHSFINFLDSLALQTSKIHQNQIVTPSWIQIIHEA</sequence>
<reference evidence="1" key="1">
    <citation type="journal article" date="2023" name="Int. J. Mol. Sci.">
        <title>Metagenomics Revealed a New Genus 'Candidatus Thiocaldithrix dubininis' gen. nov., sp. nov. and a New Species 'Candidatus Thiothrix putei' sp. nov. in the Family Thiotrichaceae, Some Members of Which Have Traits of Both Na+- and H+-Motive Energetics.</title>
        <authorList>
            <person name="Ravin N.V."/>
            <person name="Muntyan M.S."/>
            <person name="Smolyakov D.D."/>
            <person name="Rudenko T.S."/>
            <person name="Beletsky A.V."/>
            <person name="Mardanov A.V."/>
            <person name="Grabovich M.Y."/>
        </authorList>
    </citation>
    <scope>NUCLEOTIDE SEQUENCE</scope>
    <source>
        <strain evidence="1">GKL-01</strain>
    </source>
</reference>
<dbReference type="NCBIfam" id="TIGR01686">
    <property type="entry name" value="FkbH"/>
    <property type="match status" value="1"/>
</dbReference>
<dbReference type="InterPro" id="IPR010037">
    <property type="entry name" value="FkbH_domain"/>
</dbReference>
<protein>
    <submittedName>
        <fullName evidence="1">HAD-IIIC family phosphatase</fullName>
    </submittedName>
</protein>
<dbReference type="Gene3D" id="3.40.50.1110">
    <property type="entry name" value="SGNH hydrolase"/>
    <property type="match status" value="1"/>
</dbReference>